<evidence type="ECO:0000313" key="3">
    <source>
        <dbReference type="Proteomes" id="UP001189429"/>
    </source>
</evidence>
<gene>
    <name evidence="2" type="ORF">PCOR1329_LOCUS62450</name>
</gene>
<name>A0ABN9VYR9_9DINO</name>
<evidence type="ECO:0008006" key="4">
    <source>
        <dbReference type="Google" id="ProtNLM"/>
    </source>
</evidence>
<accession>A0ABN9VYR9</accession>
<organism evidence="2 3">
    <name type="scientific">Prorocentrum cordatum</name>
    <dbReference type="NCBI Taxonomy" id="2364126"/>
    <lineage>
        <taxon>Eukaryota</taxon>
        <taxon>Sar</taxon>
        <taxon>Alveolata</taxon>
        <taxon>Dinophyceae</taxon>
        <taxon>Prorocentrales</taxon>
        <taxon>Prorocentraceae</taxon>
        <taxon>Prorocentrum</taxon>
    </lineage>
</organism>
<dbReference type="Proteomes" id="UP001189429">
    <property type="component" value="Unassembled WGS sequence"/>
</dbReference>
<sequence length="172" mass="19128">MMRCLLTQKMLAVLIQSWESDVLQGLQGNVSGRLVVGDSDKTDFPTRGQIWSTALGFMKKCVQVAECEHIVQGMNGKEVQDCINKCIFEYGEEKLEQWACDCASEKYTGGLADWFCNNALGVIMEPINNFINKYIEQPVIDACESVEDAVANAGHKIASFFNFDWGDALVVV</sequence>
<protein>
    <recommendedName>
        <fullName evidence="4">Mitochondrial import inner membrane translocase subunit</fullName>
    </recommendedName>
</protein>
<feature type="signal peptide" evidence="1">
    <location>
        <begin position="1"/>
        <end position="20"/>
    </location>
</feature>
<evidence type="ECO:0000256" key="1">
    <source>
        <dbReference type="SAM" id="SignalP"/>
    </source>
</evidence>
<keyword evidence="3" id="KW-1185">Reference proteome</keyword>
<reference evidence="2" key="1">
    <citation type="submission" date="2023-10" db="EMBL/GenBank/DDBJ databases">
        <authorList>
            <person name="Chen Y."/>
            <person name="Shah S."/>
            <person name="Dougan E. K."/>
            <person name="Thang M."/>
            <person name="Chan C."/>
        </authorList>
    </citation>
    <scope>NUCLEOTIDE SEQUENCE [LARGE SCALE GENOMIC DNA]</scope>
</reference>
<proteinExistence type="predicted"/>
<dbReference type="EMBL" id="CAUYUJ010017888">
    <property type="protein sequence ID" value="CAK0878827.1"/>
    <property type="molecule type" value="Genomic_DNA"/>
</dbReference>
<keyword evidence="1" id="KW-0732">Signal</keyword>
<feature type="chain" id="PRO_5047356519" description="Mitochondrial import inner membrane translocase subunit" evidence="1">
    <location>
        <begin position="21"/>
        <end position="172"/>
    </location>
</feature>
<evidence type="ECO:0000313" key="2">
    <source>
        <dbReference type="EMBL" id="CAK0878827.1"/>
    </source>
</evidence>
<comment type="caution">
    <text evidence="2">The sequence shown here is derived from an EMBL/GenBank/DDBJ whole genome shotgun (WGS) entry which is preliminary data.</text>
</comment>